<sequence length="91" mass="9835">MHTLVAICLLAASANGPLVHTVNFAEPPATHPALIKIPKGPNGLTLYNEKGERVAECGKKDDAFSNCKVESGFTFDDVMNAWVHALQDMQK</sequence>
<protein>
    <submittedName>
        <fullName evidence="1">Uncharacterized protein</fullName>
    </submittedName>
</protein>
<organism evidence="1">
    <name type="scientific">Telmatobacter sp. DSM 110680</name>
    <dbReference type="NCBI Taxonomy" id="3036704"/>
    <lineage>
        <taxon>Bacteria</taxon>
        <taxon>Pseudomonadati</taxon>
        <taxon>Acidobacteriota</taxon>
        <taxon>Terriglobia</taxon>
        <taxon>Terriglobales</taxon>
        <taxon>Acidobacteriaceae</taxon>
        <taxon>Telmatobacter</taxon>
    </lineage>
</organism>
<gene>
    <name evidence="1" type="ORF">P8935_23200</name>
</gene>
<reference evidence="1" key="1">
    <citation type="submission" date="2023-03" db="EMBL/GenBank/DDBJ databases">
        <title>Edaphobacter sp.</title>
        <authorList>
            <person name="Huber K.J."/>
            <person name="Papendorf J."/>
            <person name="Pilke C."/>
            <person name="Bunk B."/>
            <person name="Sproeer C."/>
            <person name="Pester M."/>
        </authorList>
    </citation>
    <scope>NUCLEOTIDE SEQUENCE</scope>
    <source>
        <strain evidence="1">DSM 110680</strain>
    </source>
</reference>
<proteinExistence type="predicted"/>
<dbReference type="EMBL" id="CP121196">
    <property type="protein sequence ID" value="XBH17460.1"/>
    <property type="molecule type" value="Genomic_DNA"/>
</dbReference>
<name>A0AAU7DJF3_9BACT</name>
<dbReference type="RefSeq" id="WP_348262685.1">
    <property type="nucleotide sequence ID" value="NZ_CP121196.1"/>
</dbReference>
<evidence type="ECO:0000313" key="1">
    <source>
        <dbReference type="EMBL" id="XBH17460.1"/>
    </source>
</evidence>
<accession>A0AAU7DJF3</accession>
<dbReference type="AlphaFoldDB" id="A0AAU7DJF3"/>